<protein>
    <submittedName>
        <fullName evidence="1">(northern house mosquito) hypothetical protein</fullName>
    </submittedName>
</protein>
<sequence length="101" mass="11351">MQIVTSTHFESTQLVFIFDPLGKLNTKIFQADDQARLGLDSRTSSLQIRRVKVTQVSRQMCRCANAQFQDGLFPMLIPITIVAWKAQKIGKTAPTTHLTTT</sequence>
<organism evidence="1">
    <name type="scientific">Culex pipiens</name>
    <name type="common">House mosquito</name>
    <dbReference type="NCBI Taxonomy" id="7175"/>
    <lineage>
        <taxon>Eukaryota</taxon>
        <taxon>Metazoa</taxon>
        <taxon>Ecdysozoa</taxon>
        <taxon>Arthropoda</taxon>
        <taxon>Hexapoda</taxon>
        <taxon>Insecta</taxon>
        <taxon>Pterygota</taxon>
        <taxon>Neoptera</taxon>
        <taxon>Endopterygota</taxon>
        <taxon>Diptera</taxon>
        <taxon>Nematocera</taxon>
        <taxon>Culicoidea</taxon>
        <taxon>Culicidae</taxon>
        <taxon>Culicinae</taxon>
        <taxon>Culicini</taxon>
        <taxon>Culex</taxon>
        <taxon>Culex</taxon>
    </lineage>
</organism>
<proteinExistence type="predicted"/>
<name>A0A8D8FXF9_CULPI</name>
<dbReference type="EMBL" id="HBUE01102584">
    <property type="protein sequence ID" value="CAG6486059.1"/>
    <property type="molecule type" value="Transcribed_RNA"/>
</dbReference>
<reference evidence="1" key="1">
    <citation type="submission" date="2021-05" db="EMBL/GenBank/DDBJ databases">
        <authorList>
            <person name="Alioto T."/>
            <person name="Alioto T."/>
            <person name="Gomez Garrido J."/>
        </authorList>
    </citation>
    <scope>NUCLEOTIDE SEQUENCE</scope>
</reference>
<accession>A0A8D8FXF9</accession>
<evidence type="ECO:0000313" key="1">
    <source>
        <dbReference type="EMBL" id="CAG6486059.1"/>
    </source>
</evidence>
<dbReference type="AlphaFoldDB" id="A0A8D8FXF9"/>